<evidence type="ECO:0000256" key="2">
    <source>
        <dbReference type="SAM" id="SignalP"/>
    </source>
</evidence>
<dbReference type="RefSeq" id="WP_152585947.1">
    <property type="nucleotide sequence ID" value="NZ_CP045423.1"/>
</dbReference>
<evidence type="ECO:0000313" key="3">
    <source>
        <dbReference type="EMBL" id="QFU16303.1"/>
    </source>
</evidence>
<feature type="signal peptide" evidence="2">
    <location>
        <begin position="1"/>
        <end position="22"/>
    </location>
</feature>
<reference evidence="3 4" key="1">
    <citation type="submission" date="2019-10" db="EMBL/GenBank/DDBJ databases">
        <title>Isolation, Identification of Microvirga thermotolerans HR1, a novel thermophilic bacterium and Comparative Genomics of the genus Microvirga.</title>
        <authorList>
            <person name="Li J."/>
            <person name="Zhang W."/>
            <person name="Lin M."/>
            <person name="Wang J."/>
        </authorList>
    </citation>
    <scope>NUCLEOTIDE SEQUENCE [LARGE SCALE GENOMIC DNA]</scope>
    <source>
        <strain evidence="3 4">HR1</strain>
    </source>
</reference>
<gene>
    <name evidence="3" type="ORF">GDR74_08740</name>
</gene>
<keyword evidence="4" id="KW-1185">Reference proteome</keyword>
<dbReference type="AlphaFoldDB" id="A0A5P9JV44"/>
<dbReference type="KEGG" id="mico:GDR74_08740"/>
<feature type="region of interest" description="Disordered" evidence="1">
    <location>
        <begin position="121"/>
        <end position="144"/>
    </location>
</feature>
<keyword evidence="2" id="KW-0732">Signal</keyword>
<evidence type="ECO:0000256" key="1">
    <source>
        <dbReference type="SAM" id="MobiDB-lite"/>
    </source>
</evidence>
<sequence>MRRTILTAALGMFLAGTAGAMAQPYLYPAPVPNASGSQATNPGTYGATAEPGTVVVVPGQGVAVGTCPPPPNASGSLATNPCSYHNMGTAPGMDAMSTGSIVVQPGPMVVPGPVPGPMYVPGPVPNASGSQTTDPATYGDTLPR</sequence>
<organism evidence="3 4">
    <name type="scientific">Microvirga thermotolerans</name>
    <dbReference type="NCBI Taxonomy" id="2651334"/>
    <lineage>
        <taxon>Bacteria</taxon>
        <taxon>Pseudomonadati</taxon>
        <taxon>Pseudomonadota</taxon>
        <taxon>Alphaproteobacteria</taxon>
        <taxon>Hyphomicrobiales</taxon>
        <taxon>Methylobacteriaceae</taxon>
        <taxon>Microvirga</taxon>
    </lineage>
</organism>
<name>A0A5P9JV44_9HYPH</name>
<proteinExistence type="predicted"/>
<dbReference type="EMBL" id="CP045423">
    <property type="protein sequence ID" value="QFU16303.1"/>
    <property type="molecule type" value="Genomic_DNA"/>
</dbReference>
<evidence type="ECO:0008006" key="5">
    <source>
        <dbReference type="Google" id="ProtNLM"/>
    </source>
</evidence>
<accession>A0A5P9JV44</accession>
<protein>
    <recommendedName>
        <fullName evidence="5">DUF4150 domain-containing protein</fullName>
    </recommendedName>
</protein>
<dbReference type="Proteomes" id="UP000325614">
    <property type="component" value="Chromosome"/>
</dbReference>
<feature type="chain" id="PRO_5024898097" description="DUF4150 domain-containing protein" evidence="2">
    <location>
        <begin position="23"/>
        <end position="144"/>
    </location>
</feature>
<evidence type="ECO:0000313" key="4">
    <source>
        <dbReference type="Proteomes" id="UP000325614"/>
    </source>
</evidence>